<evidence type="ECO:0000256" key="6">
    <source>
        <dbReference type="ARBA" id="ARBA00023136"/>
    </source>
</evidence>
<sequence length="429" mass="42495">MSAPSTGTAAPERVLPRRRLGFAAAVASLVVVFTASGAPIPLYERYRAADGLTTGDLSVAAVTYFVAVMLALVVLGRLSDHVGRKAVGFTALGLAAAGSLALLDVTGLGVLATGRFLQGLACGLGSSAVAAGIVDLAPGRPSWLGATAVAGSPLVGLTLGALGAGALAEHGPAPEQTPYLAVVALLAVCAVLLALGPEAVDRRAGALASLRPRVHLPRSIRPLLPAAVAVFCGTWAFGGFYQAFSPTISAQDLGTRSTLVAGVVFASFMAPYALGGPLTGRLRPPNAQRAGIVVFALAVTGVVTGLRTGSVTAVIACGIVAGAAQGAAFTGSVRGLLHRIGPGERAGLMSTVYLFSYGGAAVPSLVSGRLSAAGTGLQTIALGYAALAVLAAVVVLLTAGTGRAAATTTTTTTTSTSTSTNHHPTDDGR</sequence>
<evidence type="ECO:0000256" key="5">
    <source>
        <dbReference type="ARBA" id="ARBA00022989"/>
    </source>
</evidence>
<keyword evidence="10" id="KW-1185">Reference proteome</keyword>
<dbReference type="InterPro" id="IPR036259">
    <property type="entry name" value="MFS_trans_sf"/>
</dbReference>
<evidence type="ECO:0000313" key="10">
    <source>
        <dbReference type="Proteomes" id="UP001566476"/>
    </source>
</evidence>
<feature type="region of interest" description="Disordered" evidence="7">
    <location>
        <begin position="406"/>
        <end position="429"/>
    </location>
</feature>
<dbReference type="CDD" id="cd06174">
    <property type="entry name" value="MFS"/>
    <property type="match status" value="1"/>
</dbReference>
<dbReference type="Pfam" id="PF07690">
    <property type="entry name" value="MFS_1"/>
    <property type="match status" value="1"/>
</dbReference>
<evidence type="ECO:0000256" key="1">
    <source>
        <dbReference type="ARBA" id="ARBA00004651"/>
    </source>
</evidence>
<feature type="transmembrane region" description="Helical" evidence="8">
    <location>
        <begin position="220"/>
        <end position="238"/>
    </location>
</feature>
<feature type="transmembrane region" description="Helical" evidence="8">
    <location>
        <begin position="20"/>
        <end position="42"/>
    </location>
</feature>
<keyword evidence="2" id="KW-0813">Transport</keyword>
<feature type="transmembrane region" description="Helical" evidence="8">
    <location>
        <begin position="143"/>
        <end position="167"/>
    </location>
</feature>
<organism evidence="9 10">
    <name type="scientific">Kineococcus mangrovi</name>
    <dbReference type="NCBI Taxonomy" id="1660183"/>
    <lineage>
        <taxon>Bacteria</taxon>
        <taxon>Bacillati</taxon>
        <taxon>Actinomycetota</taxon>
        <taxon>Actinomycetes</taxon>
        <taxon>Kineosporiales</taxon>
        <taxon>Kineosporiaceae</taxon>
        <taxon>Kineococcus</taxon>
    </lineage>
</organism>
<evidence type="ECO:0000256" key="8">
    <source>
        <dbReference type="SAM" id="Phobius"/>
    </source>
</evidence>
<evidence type="ECO:0000256" key="7">
    <source>
        <dbReference type="SAM" id="MobiDB-lite"/>
    </source>
</evidence>
<dbReference type="Gene3D" id="1.20.1250.20">
    <property type="entry name" value="MFS general substrate transporter like domains"/>
    <property type="match status" value="1"/>
</dbReference>
<feature type="transmembrane region" description="Helical" evidence="8">
    <location>
        <begin position="313"/>
        <end position="334"/>
    </location>
</feature>
<dbReference type="PANTHER" id="PTHR23517:SF13">
    <property type="entry name" value="MAJOR FACILITATOR SUPERFAMILY MFS_1"/>
    <property type="match status" value="1"/>
</dbReference>
<evidence type="ECO:0000256" key="2">
    <source>
        <dbReference type="ARBA" id="ARBA00022448"/>
    </source>
</evidence>
<keyword evidence="4 8" id="KW-0812">Transmembrane</keyword>
<feature type="compositionally biased region" description="Low complexity" evidence="7">
    <location>
        <begin position="406"/>
        <end position="420"/>
    </location>
</feature>
<feature type="transmembrane region" description="Helical" evidence="8">
    <location>
        <begin position="179"/>
        <end position="200"/>
    </location>
</feature>
<reference evidence="9 10" key="1">
    <citation type="submission" date="2024-07" db="EMBL/GenBank/DDBJ databases">
        <authorList>
            <person name="Thanompreechachai J."/>
            <person name="Duangmal K."/>
        </authorList>
    </citation>
    <scope>NUCLEOTIDE SEQUENCE [LARGE SCALE GENOMIC DNA]</scope>
    <source>
        <strain evidence="9 10">TBRC 1896</strain>
    </source>
</reference>
<evidence type="ECO:0000256" key="3">
    <source>
        <dbReference type="ARBA" id="ARBA00022475"/>
    </source>
</evidence>
<feature type="transmembrane region" description="Helical" evidence="8">
    <location>
        <begin position="87"/>
        <end position="110"/>
    </location>
</feature>
<keyword evidence="5 8" id="KW-1133">Transmembrane helix</keyword>
<feature type="transmembrane region" description="Helical" evidence="8">
    <location>
        <begin position="290"/>
        <end position="307"/>
    </location>
</feature>
<comment type="subcellular location">
    <subcellularLocation>
        <location evidence="1">Cell membrane</location>
        <topology evidence="1">Multi-pass membrane protein</topology>
    </subcellularLocation>
</comment>
<proteinExistence type="predicted"/>
<feature type="transmembrane region" description="Helical" evidence="8">
    <location>
        <begin position="258"/>
        <end position="278"/>
    </location>
</feature>
<dbReference type="Proteomes" id="UP001566476">
    <property type="component" value="Unassembled WGS sequence"/>
</dbReference>
<feature type="transmembrane region" description="Helical" evidence="8">
    <location>
        <begin position="346"/>
        <end position="366"/>
    </location>
</feature>
<feature type="transmembrane region" description="Helical" evidence="8">
    <location>
        <begin position="57"/>
        <end position="75"/>
    </location>
</feature>
<evidence type="ECO:0000313" key="9">
    <source>
        <dbReference type="EMBL" id="MEZ0494419.1"/>
    </source>
</evidence>
<name>A0ABV4I6X5_9ACTN</name>
<dbReference type="InterPro" id="IPR005829">
    <property type="entry name" value="Sugar_transporter_CS"/>
</dbReference>
<feature type="transmembrane region" description="Helical" evidence="8">
    <location>
        <begin position="116"/>
        <end position="136"/>
    </location>
</feature>
<accession>A0ABV4I6X5</accession>
<keyword evidence="6 8" id="KW-0472">Membrane</keyword>
<comment type="caution">
    <text evidence="9">The sequence shown here is derived from an EMBL/GenBank/DDBJ whole genome shotgun (WGS) entry which is preliminary data.</text>
</comment>
<dbReference type="PANTHER" id="PTHR23517">
    <property type="entry name" value="RESISTANCE PROTEIN MDTM, PUTATIVE-RELATED-RELATED"/>
    <property type="match status" value="1"/>
</dbReference>
<evidence type="ECO:0000256" key="4">
    <source>
        <dbReference type="ARBA" id="ARBA00022692"/>
    </source>
</evidence>
<keyword evidence="3" id="KW-1003">Cell membrane</keyword>
<dbReference type="PROSITE" id="PS00216">
    <property type="entry name" value="SUGAR_TRANSPORT_1"/>
    <property type="match status" value="1"/>
</dbReference>
<feature type="transmembrane region" description="Helical" evidence="8">
    <location>
        <begin position="378"/>
        <end position="399"/>
    </location>
</feature>
<dbReference type="SUPFAM" id="SSF103473">
    <property type="entry name" value="MFS general substrate transporter"/>
    <property type="match status" value="1"/>
</dbReference>
<dbReference type="InterPro" id="IPR050171">
    <property type="entry name" value="MFS_Transporters"/>
</dbReference>
<dbReference type="RefSeq" id="WP_370720650.1">
    <property type="nucleotide sequence ID" value="NZ_JBGGTQ010000011.1"/>
</dbReference>
<protein>
    <submittedName>
        <fullName evidence="9">MFS transporter</fullName>
    </submittedName>
</protein>
<gene>
    <name evidence="9" type="ORF">AB2L28_19450</name>
</gene>
<dbReference type="EMBL" id="JBGGTQ010000011">
    <property type="protein sequence ID" value="MEZ0494419.1"/>
    <property type="molecule type" value="Genomic_DNA"/>
</dbReference>
<dbReference type="InterPro" id="IPR011701">
    <property type="entry name" value="MFS"/>
</dbReference>